<feature type="region of interest" description="Disordered" evidence="1">
    <location>
        <begin position="281"/>
        <end position="306"/>
    </location>
</feature>
<dbReference type="InterPro" id="IPR011009">
    <property type="entry name" value="Kinase-like_dom_sf"/>
</dbReference>
<dbReference type="InterPro" id="IPR052396">
    <property type="entry name" value="Meiotic_Drive_Suppr_Kinase"/>
</dbReference>
<dbReference type="SUPFAM" id="SSF56112">
    <property type="entry name" value="Protein kinase-like (PK-like)"/>
    <property type="match status" value="1"/>
</dbReference>
<name>A0A8H8URN3_ORBOL</name>
<evidence type="ECO:0000313" key="2">
    <source>
        <dbReference type="EMBL" id="KAF3197294.1"/>
    </source>
</evidence>
<sequence>MLRNEETCTPKEPHCRYLYEWTDFETEVLSNISVIQRHQRLNSTSVAKRRQSVSSRADFPTFGDLSHPEFESEEVAILRYSDFFTPVSSIWPQHGFPDLAFSTIQRHKASGSTNRFIGEVKSAWGSDIRECNIRGGLSKLLPLKNTIAQVITYMHNYKLRYGFFSTYKTYIFIKRDDDFRYLISVPISARQTRPTLRDCFGYLNYLTSRKGYFYDSQANLGRVVSGLLSSMTLENLRADEKEQTLLDREVAGQLDRVQNILKNTELRNSLSRSRRNSLGIVVSSRRGSIGPPPAPSSGNASTSNGIPGALSLPNGVNELVFRQKSLGAILERTESPPLPTPKPKLPIPETRPLGHEIEKSGLPPHLFDISQMEPNKVFVKDEPRGITHTFKIQRCPESKGQDLDRGVYYTTYTGRPAVMKFFGDGLGWTALSMWQQECEARDKLQRTKIIPELYLAGEVILGRFGYRTCRGFAIIMERVDGETLSNIQMSPAERDEFQVAFLEAMILVRKQNMIHGEPSRSNVMWNRDQQRVVLLDWKDWWENEYGLEAHQRELEIIMTMNERVRRSSLKPV</sequence>
<reference evidence="2" key="1">
    <citation type="submission" date="2019-06" db="EMBL/GenBank/DDBJ databases">
        <authorList>
            <person name="Palmer J.M."/>
        </authorList>
    </citation>
    <scope>NUCLEOTIDE SEQUENCE</scope>
    <source>
        <strain evidence="2">TWF679</strain>
    </source>
</reference>
<dbReference type="PANTHER" id="PTHR37171">
    <property type="entry name" value="SERINE/THREONINE-PROTEIN KINASE YRZF-RELATED"/>
    <property type="match status" value="1"/>
</dbReference>
<dbReference type="AlphaFoldDB" id="A0A8H8URN3"/>
<feature type="compositionally biased region" description="Low complexity" evidence="1">
    <location>
        <begin position="296"/>
        <end position="305"/>
    </location>
</feature>
<comment type="caution">
    <text evidence="2">The sequence shown here is derived from an EMBL/GenBank/DDBJ whole genome shotgun (WGS) entry which is preliminary data.</text>
</comment>
<proteinExistence type="predicted"/>
<accession>A0A8H8URN3</accession>
<evidence type="ECO:0008006" key="4">
    <source>
        <dbReference type="Google" id="ProtNLM"/>
    </source>
</evidence>
<dbReference type="Proteomes" id="UP000614610">
    <property type="component" value="Unassembled WGS sequence"/>
</dbReference>
<dbReference type="EMBL" id="WIWT01000169">
    <property type="protein sequence ID" value="KAF3197294.1"/>
    <property type="molecule type" value="Genomic_DNA"/>
</dbReference>
<protein>
    <recommendedName>
        <fullName evidence="4">Protein kinase domain-containing protein</fullName>
    </recommendedName>
</protein>
<evidence type="ECO:0000256" key="1">
    <source>
        <dbReference type="SAM" id="MobiDB-lite"/>
    </source>
</evidence>
<gene>
    <name evidence="2" type="ORF">TWF679_003294</name>
</gene>
<dbReference type="PANTHER" id="PTHR37171:SF1">
    <property type="entry name" value="SERINE_THREONINE-PROTEIN KINASE YRZF-RELATED"/>
    <property type="match status" value="1"/>
</dbReference>
<dbReference type="OrthoDB" id="5396282at2759"/>
<organism evidence="2 3">
    <name type="scientific">Orbilia oligospora</name>
    <name type="common">Nematode-trapping fungus</name>
    <name type="synonym">Arthrobotrys oligospora</name>
    <dbReference type="NCBI Taxonomy" id="2813651"/>
    <lineage>
        <taxon>Eukaryota</taxon>
        <taxon>Fungi</taxon>
        <taxon>Dikarya</taxon>
        <taxon>Ascomycota</taxon>
        <taxon>Pezizomycotina</taxon>
        <taxon>Orbiliomycetes</taxon>
        <taxon>Orbiliales</taxon>
        <taxon>Orbiliaceae</taxon>
        <taxon>Orbilia</taxon>
    </lineage>
</organism>
<evidence type="ECO:0000313" key="3">
    <source>
        <dbReference type="Proteomes" id="UP000614610"/>
    </source>
</evidence>